<dbReference type="InterPro" id="IPR009057">
    <property type="entry name" value="Homeodomain-like_sf"/>
</dbReference>
<protein>
    <submittedName>
        <fullName evidence="7">TetR/AcrR family transcriptional regulator</fullName>
    </submittedName>
</protein>
<dbReference type="PANTHER" id="PTHR30055:SF234">
    <property type="entry name" value="HTH-TYPE TRANSCRIPTIONAL REGULATOR BETI"/>
    <property type="match status" value="1"/>
</dbReference>
<dbReference type="InterPro" id="IPR050109">
    <property type="entry name" value="HTH-type_TetR-like_transc_reg"/>
</dbReference>
<keyword evidence="8" id="KW-1185">Reference proteome</keyword>
<dbReference type="InterPro" id="IPR041669">
    <property type="entry name" value="TetR_C_15"/>
</dbReference>
<evidence type="ECO:0000256" key="2">
    <source>
        <dbReference type="ARBA" id="ARBA00023125"/>
    </source>
</evidence>
<dbReference type="EMBL" id="JAUQOM010000002">
    <property type="protein sequence ID" value="MDO7835017.1"/>
    <property type="molecule type" value="Genomic_DNA"/>
</dbReference>
<feature type="region of interest" description="Disordered" evidence="5">
    <location>
        <begin position="218"/>
        <end position="250"/>
    </location>
</feature>
<feature type="compositionally biased region" description="Basic and acidic residues" evidence="5">
    <location>
        <begin position="222"/>
        <end position="244"/>
    </location>
</feature>
<evidence type="ECO:0000256" key="4">
    <source>
        <dbReference type="PROSITE-ProRule" id="PRU00335"/>
    </source>
</evidence>
<gene>
    <name evidence="7" type="ORF">Q4610_08140</name>
</gene>
<keyword evidence="1" id="KW-0805">Transcription regulation</keyword>
<accession>A0ABT8ZKF2</accession>
<dbReference type="PROSITE" id="PS01081">
    <property type="entry name" value="HTH_TETR_1"/>
    <property type="match status" value="1"/>
</dbReference>
<dbReference type="InterPro" id="IPR001647">
    <property type="entry name" value="HTH_TetR"/>
</dbReference>
<feature type="domain" description="HTH tetR-type" evidence="6">
    <location>
        <begin position="35"/>
        <end position="95"/>
    </location>
</feature>
<comment type="caution">
    <text evidence="7">The sequence shown here is derived from an EMBL/GenBank/DDBJ whole genome shotgun (WGS) entry which is preliminary data.</text>
</comment>
<dbReference type="InterPro" id="IPR023772">
    <property type="entry name" value="DNA-bd_HTH_TetR-type_CS"/>
</dbReference>
<dbReference type="PANTHER" id="PTHR30055">
    <property type="entry name" value="HTH-TYPE TRANSCRIPTIONAL REGULATOR RUTR"/>
    <property type="match status" value="1"/>
</dbReference>
<keyword evidence="3" id="KW-0804">Transcription</keyword>
<dbReference type="Proteomes" id="UP001176471">
    <property type="component" value="Unassembled WGS sequence"/>
</dbReference>
<reference evidence="7" key="1">
    <citation type="submission" date="2023-07" db="EMBL/GenBank/DDBJ databases">
        <title>Bacterial whole genome sequence for Sphingobium sp. HBC34.</title>
        <authorList>
            <person name="Le V."/>
            <person name="Ko S.-R."/>
            <person name="Ahn C.-Y."/>
            <person name="Oh H.-M."/>
        </authorList>
    </citation>
    <scope>NUCLEOTIDE SEQUENCE</scope>
    <source>
        <strain evidence="7">HBC34</strain>
    </source>
</reference>
<feature type="DNA-binding region" description="H-T-H motif" evidence="4">
    <location>
        <begin position="58"/>
        <end position="77"/>
    </location>
</feature>
<dbReference type="RefSeq" id="WP_304535473.1">
    <property type="nucleotide sequence ID" value="NZ_JAUQOM010000002.1"/>
</dbReference>
<evidence type="ECO:0000259" key="6">
    <source>
        <dbReference type="PROSITE" id="PS50977"/>
    </source>
</evidence>
<dbReference type="Pfam" id="PF17918">
    <property type="entry name" value="TetR_C_15"/>
    <property type="match status" value="1"/>
</dbReference>
<dbReference type="PROSITE" id="PS50977">
    <property type="entry name" value="HTH_TETR_2"/>
    <property type="match status" value="1"/>
</dbReference>
<dbReference type="Pfam" id="PF00440">
    <property type="entry name" value="TetR_N"/>
    <property type="match status" value="1"/>
</dbReference>
<name>A0ABT8ZKF2_9SPHN</name>
<keyword evidence="2 4" id="KW-0238">DNA-binding</keyword>
<feature type="region of interest" description="Disordered" evidence="5">
    <location>
        <begin position="1"/>
        <end position="30"/>
    </location>
</feature>
<sequence length="250" mass="26979">MSDHSQKATRIPAPCRPDDRQHVAPRKMPRQARAAATVQAIVEAAARILEQDGLAGFTTNAVADRAGVSIGSLYQYFPGKDALVGALIIRETSRLIDEVEGACARADGVAALSGLIDAAVAHQLRRPALARLLDFAERRLSFDPDSRRVTDRLEAMLRDILGRADLPRQEDAGIAAQDVFAIVKAMVDTAGDREEQDCAALRVRVNRAVFGYLRAGGGAGLSDRDDAIAPRRADRHADDAEPGRRPQQAE</sequence>
<evidence type="ECO:0000256" key="1">
    <source>
        <dbReference type="ARBA" id="ARBA00023015"/>
    </source>
</evidence>
<evidence type="ECO:0000313" key="7">
    <source>
        <dbReference type="EMBL" id="MDO7835017.1"/>
    </source>
</evidence>
<dbReference type="PRINTS" id="PR00455">
    <property type="entry name" value="HTHTETR"/>
</dbReference>
<evidence type="ECO:0000256" key="5">
    <source>
        <dbReference type="SAM" id="MobiDB-lite"/>
    </source>
</evidence>
<evidence type="ECO:0000256" key="3">
    <source>
        <dbReference type="ARBA" id="ARBA00023163"/>
    </source>
</evidence>
<proteinExistence type="predicted"/>
<dbReference type="SUPFAM" id="SSF46689">
    <property type="entry name" value="Homeodomain-like"/>
    <property type="match status" value="1"/>
</dbReference>
<dbReference type="Gene3D" id="1.10.357.10">
    <property type="entry name" value="Tetracycline Repressor, domain 2"/>
    <property type="match status" value="1"/>
</dbReference>
<organism evidence="7 8">
    <name type="scientific">Sphingobium cyanobacteriorum</name>
    <dbReference type="NCBI Taxonomy" id="3063954"/>
    <lineage>
        <taxon>Bacteria</taxon>
        <taxon>Pseudomonadati</taxon>
        <taxon>Pseudomonadota</taxon>
        <taxon>Alphaproteobacteria</taxon>
        <taxon>Sphingomonadales</taxon>
        <taxon>Sphingomonadaceae</taxon>
        <taxon>Sphingobium</taxon>
    </lineage>
</organism>
<evidence type="ECO:0000313" key="8">
    <source>
        <dbReference type="Proteomes" id="UP001176471"/>
    </source>
</evidence>